<name>A0A7C8IH87_9PEZI</name>
<evidence type="ECO:0000256" key="4">
    <source>
        <dbReference type="RuleBase" id="RU366034"/>
    </source>
</evidence>
<dbReference type="EC" id="4.2.3.-" evidence="4"/>
<dbReference type="EMBL" id="WUBL01000205">
    <property type="protein sequence ID" value="KAF2963420.1"/>
    <property type="molecule type" value="Genomic_DNA"/>
</dbReference>
<dbReference type="OrthoDB" id="2861623at2759"/>
<dbReference type="InParanoid" id="A0A7C8IH87"/>
<accession>A0A7C8IH87</accession>
<comment type="similarity">
    <text evidence="2 4">Belongs to the terpene synthase family.</text>
</comment>
<evidence type="ECO:0000313" key="6">
    <source>
        <dbReference type="Proteomes" id="UP000481858"/>
    </source>
</evidence>
<dbReference type="GO" id="GO:0046872">
    <property type="term" value="F:metal ion binding"/>
    <property type="evidence" value="ECO:0007669"/>
    <property type="project" value="UniProtKB-KW"/>
</dbReference>
<dbReference type="PANTHER" id="PTHR35201:SF4">
    <property type="entry name" value="BETA-PINACENE SYNTHASE-RELATED"/>
    <property type="match status" value="1"/>
</dbReference>
<sequence>MDKGDQAAGIPCNETIPYSCSREELVARIRGTEVVIPDFQSLLSHWPAQVHEEVCRLSEDVQRRLESIFALEEDKSRIQWLTACKLDLFGASWWPSAPFENLVITTALAVWLFAWDDETDSLEFSPLLKNFEKSCKFRKDTLSYLEAALSLSPDPYILNNASNDRLITNFLPVGQAIARSYDDLEDYIRRREGTSATRVCLALTEYAVNFRLPAAIMESIEMQSIWHEANMIISIMNDVLSLKKEVDQSQVDTLIPLLSMRLGSVQAAISKAMDMVCSSIERFEAMERQLLQSCLSNPQLHDNVRVYIDNCKYACTANLNWSLSTGRYKLNVPSLRGGVRITM</sequence>
<dbReference type="GO" id="GO:0008299">
    <property type="term" value="P:isoprenoid biosynthetic process"/>
    <property type="evidence" value="ECO:0007669"/>
    <property type="project" value="UniProtKB-ARBA"/>
</dbReference>
<keyword evidence="4" id="KW-0479">Metal-binding</keyword>
<dbReference type="InterPro" id="IPR008949">
    <property type="entry name" value="Isoprenoid_synthase_dom_sf"/>
</dbReference>
<evidence type="ECO:0000256" key="2">
    <source>
        <dbReference type="ARBA" id="ARBA00006333"/>
    </source>
</evidence>
<evidence type="ECO:0000256" key="1">
    <source>
        <dbReference type="ARBA" id="ARBA00001946"/>
    </source>
</evidence>
<dbReference type="Pfam" id="PF19086">
    <property type="entry name" value="Terpene_syn_C_2"/>
    <property type="match status" value="1"/>
</dbReference>
<dbReference type="AlphaFoldDB" id="A0A7C8IH87"/>
<proteinExistence type="inferred from homology"/>
<keyword evidence="3 4" id="KW-0460">Magnesium</keyword>
<reference evidence="5 6" key="1">
    <citation type="submission" date="2019-12" db="EMBL/GenBank/DDBJ databases">
        <title>Draft genome sequence of the ascomycete Xylaria multiplex DSM 110363.</title>
        <authorList>
            <person name="Buettner E."/>
            <person name="Kellner H."/>
        </authorList>
    </citation>
    <scope>NUCLEOTIDE SEQUENCE [LARGE SCALE GENOMIC DNA]</scope>
    <source>
        <strain evidence="5 6">DSM 110363</strain>
    </source>
</reference>
<dbReference type="GO" id="GO:0010333">
    <property type="term" value="F:terpene synthase activity"/>
    <property type="evidence" value="ECO:0007669"/>
    <property type="project" value="InterPro"/>
</dbReference>
<evidence type="ECO:0000256" key="3">
    <source>
        <dbReference type="ARBA" id="ARBA00022842"/>
    </source>
</evidence>
<comment type="caution">
    <text evidence="5">The sequence shown here is derived from an EMBL/GenBank/DDBJ whole genome shotgun (WGS) entry which is preliminary data.</text>
</comment>
<evidence type="ECO:0000313" key="5">
    <source>
        <dbReference type="EMBL" id="KAF2963420.1"/>
    </source>
</evidence>
<dbReference type="Proteomes" id="UP000481858">
    <property type="component" value="Unassembled WGS sequence"/>
</dbReference>
<dbReference type="InterPro" id="IPR034686">
    <property type="entry name" value="Terpene_cyclase-like_2"/>
</dbReference>
<protein>
    <recommendedName>
        <fullName evidence="4">Terpene synthase</fullName>
        <ecNumber evidence="4">4.2.3.-</ecNumber>
    </recommendedName>
</protein>
<dbReference type="SUPFAM" id="SSF48576">
    <property type="entry name" value="Terpenoid synthases"/>
    <property type="match status" value="1"/>
</dbReference>
<keyword evidence="6" id="KW-1185">Reference proteome</keyword>
<comment type="cofactor">
    <cofactor evidence="1 4">
        <name>Mg(2+)</name>
        <dbReference type="ChEBI" id="CHEBI:18420"/>
    </cofactor>
</comment>
<organism evidence="5 6">
    <name type="scientific">Xylaria multiplex</name>
    <dbReference type="NCBI Taxonomy" id="323545"/>
    <lineage>
        <taxon>Eukaryota</taxon>
        <taxon>Fungi</taxon>
        <taxon>Dikarya</taxon>
        <taxon>Ascomycota</taxon>
        <taxon>Pezizomycotina</taxon>
        <taxon>Sordariomycetes</taxon>
        <taxon>Xylariomycetidae</taxon>
        <taxon>Xylariales</taxon>
        <taxon>Xylariaceae</taxon>
        <taxon>Xylaria</taxon>
    </lineage>
</organism>
<keyword evidence="4" id="KW-0456">Lyase</keyword>
<gene>
    <name evidence="5" type="ORF">GQX73_g10143</name>
</gene>
<dbReference type="PANTHER" id="PTHR35201">
    <property type="entry name" value="TERPENE SYNTHASE"/>
    <property type="match status" value="1"/>
</dbReference>
<dbReference type="Gene3D" id="1.10.600.10">
    <property type="entry name" value="Farnesyl Diphosphate Synthase"/>
    <property type="match status" value="2"/>
</dbReference>